<keyword evidence="5" id="KW-1185">Reference proteome</keyword>
<sequence>MKLDIETVKQQARPWLPTTGWRKYGYAKEAPSVWKGEYDGRATDIDVVDARDLDLASFRERYENTFQPVVLTGLSDDWEARQTWEPSALANSHLGSCDFDVGDEDVVKMDLSSYLAYASATDDDAPLYIFDAHYGERHPEMLQHYSVPELFTEDYLKYLSSSPMLRPDYRWFLVGCERSGFWIHRDPFYTSAWNALISGTKRWVLFPPETSEALLHDGCDSSHGSDGEAGCEELPQEAVQKERAASHWFAKVYPRVVQRREELGMVEFIQQPGDVVYVPHQWWHIVMNTSLTKA</sequence>
<evidence type="ECO:0000256" key="1">
    <source>
        <dbReference type="ARBA" id="ARBA00006801"/>
    </source>
</evidence>
<dbReference type="EMBL" id="LGRX02029324">
    <property type="protein sequence ID" value="KAK3246984.1"/>
    <property type="molecule type" value="Genomic_DNA"/>
</dbReference>
<organism evidence="4 5">
    <name type="scientific">Cymbomonas tetramitiformis</name>
    <dbReference type="NCBI Taxonomy" id="36881"/>
    <lineage>
        <taxon>Eukaryota</taxon>
        <taxon>Viridiplantae</taxon>
        <taxon>Chlorophyta</taxon>
        <taxon>Pyramimonadophyceae</taxon>
        <taxon>Pyramimonadales</taxon>
        <taxon>Pyramimonadaceae</taxon>
        <taxon>Cymbomonas</taxon>
    </lineage>
</organism>
<comment type="similarity">
    <text evidence="1">Belongs to the JARID1 histone demethylase family.</text>
</comment>
<proteinExistence type="inferred from homology"/>
<dbReference type="InterPro" id="IPR050910">
    <property type="entry name" value="JMJD6_ArgDemeth/LysHydrox"/>
</dbReference>
<evidence type="ECO:0000259" key="2">
    <source>
        <dbReference type="PROSITE" id="PS51184"/>
    </source>
</evidence>
<comment type="caution">
    <text evidence="4">The sequence shown here is derived from an EMBL/GenBank/DDBJ whole genome shotgun (WGS) entry which is preliminary data.</text>
</comment>
<dbReference type="SMART" id="SM00558">
    <property type="entry name" value="JmjC"/>
    <property type="match status" value="1"/>
</dbReference>
<accession>A0AAE0C7E8</accession>
<name>A0AAE0C7E8_9CHLO</name>
<dbReference type="Pfam" id="PF13621">
    <property type="entry name" value="Cupin_8"/>
    <property type="match status" value="1"/>
</dbReference>
<evidence type="ECO:0000313" key="5">
    <source>
        <dbReference type="Proteomes" id="UP001190700"/>
    </source>
</evidence>
<dbReference type="PANTHER" id="PTHR12480">
    <property type="entry name" value="ARGININE DEMETHYLASE AND LYSYL-HYDROXYLASE JMJD"/>
    <property type="match status" value="1"/>
</dbReference>
<protein>
    <recommendedName>
        <fullName evidence="2">JmjC domain-containing protein</fullName>
    </recommendedName>
</protein>
<dbReference type="InterPro" id="IPR003347">
    <property type="entry name" value="JmjC_dom"/>
</dbReference>
<dbReference type="EMBL" id="LGRX02027844">
    <property type="protein sequence ID" value="KAK3248712.1"/>
    <property type="molecule type" value="Genomic_DNA"/>
</dbReference>
<dbReference type="InterPro" id="IPR041667">
    <property type="entry name" value="Cupin_8"/>
</dbReference>
<reference evidence="4 5" key="1">
    <citation type="journal article" date="2015" name="Genome Biol. Evol.">
        <title>Comparative Genomics of a Bacterivorous Green Alga Reveals Evolutionary Causalities and Consequences of Phago-Mixotrophic Mode of Nutrition.</title>
        <authorList>
            <person name="Burns J.A."/>
            <person name="Paasch A."/>
            <person name="Narechania A."/>
            <person name="Kim E."/>
        </authorList>
    </citation>
    <scope>NUCLEOTIDE SEQUENCE [LARGE SCALE GENOMIC DNA]</scope>
    <source>
        <strain evidence="4">PLY_AMNH</strain>
    </source>
</reference>
<dbReference type="Gene3D" id="2.60.120.650">
    <property type="entry name" value="Cupin"/>
    <property type="match status" value="1"/>
</dbReference>
<feature type="domain" description="JmjC" evidence="2">
    <location>
        <begin position="136"/>
        <end position="294"/>
    </location>
</feature>
<reference evidence="4" key="2">
    <citation type="submission" date="2023-06" db="EMBL/GenBank/DDBJ databases">
        <title>Long-read-based genome assembly of the green algal bacterivore Cymbomonas tetramitiformis.</title>
        <authorList>
            <person name="Gyaltshen Y."/>
            <person name="Rozenberg A."/>
            <person name="Paasch A."/>
            <person name="Burns J.A."/>
            <person name="Warring S."/>
            <person name="Larson R."/>
            <person name="Maurer-Alcala X."/>
            <person name="Dacks J."/>
            <person name="Kim E."/>
        </authorList>
    </citation>
    <scope>NUCLEOTIDE SEQUENCE</scope>
    <source>
        <strain evidence="4">PLY_AMNH</strain>
    </source>
</reference>
<evidence type="ECO:0000313" key="4">
    <source>
        <dbReference type="EMBL" id="KAK3248712.1"/>
    </source>
</evidence>
<dbReference type="AlphaFoldDB" id="A0AAE0C7E8"/>
<evidence type="ECO:0000313" key="3">
    <source>
        <dbReference type="EMBL" id="KAK3246984.1"/>
    </source>
</evidence>
<dbReference type="Proteomes" id="UP001190700">
    <property type="component" value="Unassembled WGS sequence"/>
</dbReference>
<dbReference type="SUPFAM" id="SSF51197">
    <property type="entry name" value="Clavaminate synthase-like"/>
    <property type="match status" value="1"/>
</dbReference>
<dbReference type="PROSITE" id="PS51184">
    <property type="entry name" value="JMJC"/>
    <property type="match status" value="1"/>
</dbReference>
<gene>
    <name evidence="4" type="ORF">CYMTET_41832</name>
    <name evidence="3" type="ORF">CYMTET_43504</name>
</gene>